<sequence>MREVEDQELAILKQLSAVVANQEKNRKASWKLEERENDYRLLAKKQEAYLNELIYTNRGEHHDYFAEMEEELSFLQRKNLAELEEEREALYEEAKALTIKEEALLSERRSLLLGENNQLKEMKDKKGEKS</sequence>
<feature type="coiled-coil region" evidence="1">
    <location>
        <begin position="65"/>
        <end position="100"/>
    </location>
</feature>
<proteinExistence type="predicted"/>
<dbReference type="Pfam" id="PF13125">
    <property type="entry name" value="DUF3958"/>
    <property type="match status" value="1"/>
</dbReference>
<gene>
    <name evidence="2" type="ORF">I6N96_09945</name>
</gene>
<organism evidence="2 3">
    <name type="scientific">Enterococcus larvae</name>
    <dbReference type="NCBI Taxonomy" id="2794352"/>
    <lineage>
        <taxon>Bacteria</taxon>
        <taxon>Bacillati</taxon>
        <taxon>Bacillota</taxon>
        <taxon>Bacilli</taxon>
        <taxon>Lactobacillales</taxon>
        <taxon>Enterococcaceae</taxon>
        <taxon>Enterococcus</taxon>
    </lineage>
</organism>
<keyword evidence="3" id="KW-1185">Reference proteome</keyword>
<evidence type="ECO:0000313" key="3">
    <source>
        <dbReference type="Proteomes" id="UP000673375"/>
    </source>
</evidence>
<evidence type="ECO:0000256" key="1">
    <source>
        <dbReference type="SAM" id="Coils"/>
    </source>
</evidence>
<name>A0ABS4CJF9_9ENTE</name>
<reference evidence="2 3" key="1">
    <citation type="submission" date="2020-12" db="EMBL/GenBank/DDBJ databases">
        <title>Vagococcus allomyrinae sp. nov. and Enterococcus lavae sp. nov., isolated from the larvae of Allomyrina dichotoma.</title>
        <authorList>
            <person name="Lee S.D."/>
        </authorList>
    </citation>
    <scope>NUCLEOTIDE SEQUENCE [LARGE SCALE GENOMIC DNA]</scope>
    <source>
        <strain evidence="2 3">BWM-S5</strain>
    </source>
</reference>
<comment type="caution">
    <text evidence="2">The sequence shown here is derived from an EMBL/GenBank/DDBJ whole genome shotgun (WGS) entry which is preliminary data.</text>
</comment>
<dbReference type="RefSeq" id="WP_209557402.1">
    <property type="nucleotide sequence ID" value="NZ_JAEDXU010000004.1"/>
</dbReference>
<protein>
    <submittedName>
        <fullName evidence="2">DUF3958 family protein</fullName>
    </submittedName>
</protein>
<dbReference type="EMBL" id="JAEDXU010000004">
    <property type="protein sequence ID" value="MBP1046609.1"/>
    <property type="molecule type" value="Genomic_DNA"/>
</dbReference>
<evidence type="ECO:0000313" key="2">
    <source>
        <dbReference type="EMBL" id="MBP1046609.1"/>
    </source>
</evidence>
<dbReference type="Proteomes" id="UP000673375">
    <property type="component" value="Unassembled WGS sequence"/>
</dbReference>
<keyword evidence="1" id="KW-0175">Coiled coil</keyword>
<dbReference type="InterPro" id="IPR025014">
    <property type="entry name" value="DUF3958"/>
</dbReference>
<accession>A0ABS4CJF9</accession>